<feature type="compositionally biased region" description="Basic and acidic residues" evidence="1">
    <location>
        <begin position="451"/>
        <end position="462"/>
    </location>
</feature>
<organism evidence="4 5">
    <name type="scientific">Carpediemonas membranifera</name>
    <dbReference type="NCBI Taxonomy" id="201153"/>
    <lineage>
        <taxon>Eukaryota</taxon>
        <taxon>Metamonada</taxon>
        <taxon>Carpediemonas-like organisms</taxon>
        <taxon>Carpediemonas</taxon>
    </lineage>
</organism>
<feature type="region of interest" description="Disordered" evidence="1">
    <location>
        <begin position="257"/>
        <end position="284"/>
    </location>
</feature>
<dbReference type="CDD" id="cd00167">
    <property type="entry name" value="SANT"/>
    <property type="match status" value="2"/>
</dbReference>
<dbReference type="GO" id="GO:0006450">
    <property type="term" value="P:regulation of translational fidelity"/>
    <property type="evidence" value="ECO:0007669"/>
    <property type="project" value="InterPro"/>
</dbReference>
<dbReference type="SMART" id="SM00717">
    <property type="entry name" value="SANT"/>
    <property type="match status" value="2"/>
</dbReference>
<dbReference type="InterPro" id="IPR009057">
    <property type="entry name" value="Homeodomain-like_sf"/>
</dbReference>
<feature type="domain" description="Myb-like" evidence="3">
    <location>
        <begin position="452"/>
        <end position="510"/>
    </location>
</feature>
<dbReference type="InterPro" id="IPR001623">
    <property type="entry name" value="DnaJ_domain"/>
</dbReference>
<proteinExistence type="predicted"/>
<dbReference type="Pfam" id="PF23082">
    <property type="entry name" value="Myb_DNA-binding_2"/>
    <property type="match status" value="1"/>
</dbReference>
<dbReference type="Gene3D" id="1.10.287.110">
    <property type="entry name" value="DnaJ domain"/>
    <property type="match status" value="1"/>
</dbReference>
<dbReference type="AlphaFoldDB" id="A0A8J6AQT7"/>
<dbReference type="InterPro" id="IPR054076">
    <property type="entry name" value="ZUO1-like_ZHD"/>
</dbReference>
<feature type="region of interest" description="Disordered" evidence="1">
    <location>
        <begin position="443"/>
        <end position="462"/>
    </location>
</feature>
<dbReference type="CDD" id="cd06257">
    <property type="entry name" value="DnaJ"/>
    <property type="match status" value="1"/>
</dbReference>
<dbReference type="PANTHER" id="PTHR43999">
    <property type="entry name" value="DNAJ HOMOLOG SUBFAMILY C MEMBER 2"/>
    <property type="match status" value="1"/>
</dbReference>
<dbReference type="Proteomes" id="UP000717585">
    <property type="component" value="Unassembled WGS sequence"/>
</dbReference>
<name>A0A8J6AQT7_9EUKA</name>
<protein>
    <submittedName>
        <fullName evidence="4">DnaJ domain</fullName>
    </submittedName>
</protein>
<evidence type="ECO:0000259" key="3">
    <source>
        <dbReference type="PROSITE" id="PS50090"/>
    </source>
</evidence>
<dbReference type="PROSITE" id="PS00636">
    <property type="entry name" value="DNAJ_1"/>
    <property type="match status" value="1"/>
</dbReference>
<dbReference type="InterPro" id="IPR001005">
    <property type="entry name" value="SANT/Myb"/>
</dbReference>
<evidence type="ECO:0000313" key="5">
    <source>
        <dbReference type="Proteomes" id="UP000717585"/>
    </source>
</evidence>
<dbReference type="PROSITE" id="PS50076">
    <property type="entry name" value="DNAJ_2"/>
    <property type="match status" value="1"/>
</dbReference>
<dbReference type="OrthoDB" id="1690618at2759"/>
<dbReference type="SMART" id="SM00271">
    <property type="entry name" value="DnaJ"/>
    <property type="match status" value="1"/>
</dbReference>
<dbReference type="Gene3D" id="1.10.10.60">
    <property type="entry name" value="Homeodomain-like"/>
    <property type="match status" value="2"/>
</dbReference>
<dbReference type="PROSITE" id="PS50090">
    <property type="entry name" value="MYB_LIKE"/>
    <property type="match status" value="2"/>
</dbReference>
<gene>
    <name evidence="4" type="ORF">J8273_8424</name>
</gene>
<evidence type="ECO:0000313" key="4">
    <source>
        <dbReference type="EMBL" id="KAG9389750.1"/>
    </source>
</evidence>
<evidence type="ECO:0000259" key="2">
    <source>
        <dbReference type="PROSITE" id="PS50076"/>
    </source>
</evidence>
<feature type="domain" description="J" evidence="2">
    <location>
        <begin position="68"/>
        <end position="135"/>
    </location>
</feature>
<feature type="domain" description="Myb-like" evidence="3">
    <location>
        <begin position="367"/>
        <end position="420"/>
    </location>
</feature>
<dbReference type="Pfam" id="PF21884">
    <property type="entry name" value="ZUO1-like_ZHD"/>
    <property type="match status" value="1"/>
</dbReference>
<keyword evidence="5" id="KW-1185">Reference proteome</keyword>
<sequence>MVLLLCPPTADYEGPKYYGSVSLKRIERLTMRDRVDECLNGADELKSPGSPAPAVEDDLLFSSGHTTDYYELLGLGMIRHRASSDDIRRAYKKASLLFHPDKSDHPNAIQRFKAITKAYEILSNPEKRLAFDSTDDVDDSVPDRVSAHAFYATLRPVFARNARWSVVQPVPDLGHENTAIDEVLAFYAFWDGFKTWRDFSADCEYDLDEAHNRDEKRWMMQQNRREQKAKVKAEKERIEKLINLAKTNDPRLAAYKEQKEREREEQEAARVAEEQRRKKSEERRARLRAEAKEREREAKERRFRTALTALEGKNDGSAEMGYLLKSLTIEDVDKAEVLMDEKSLAAELSEINQKIEAQKAAFEAKVAQSHVEEEWTDEQDRMLAVMVKKVNELVPKRWGKISNAVGRTEKDCIKRVKQLGHRKLTQLRGNTTANKTTVIASKPVETEPETPQDKAEDDGWTKKEQKAFEKGLRAYPEAQCRADGIMPSMRWELIAGFVPDKDAEECKQRFIWCKEQVAKKKAST</sequence>
<dbReference type="SUPFAM" id="SSF46565">
    <property type="entry name" value="Chaperone J-domain"/>
    <property type="match status" value="1"/>
</dbReference>
<dbReference type="InterPro" id="IPR036869">
    <property type="entry name" value="J_dom_sf"/>
</dbReference>
<dbReference type="GO" id="GO:0051083">
    <property type="term" value="P:'de novo' cotranslational protein folding"/>
    <property type="evidence" value="ECO:0007669"/>
    <property type="project" value="InterPro"/>
</dbReference>
<reference evidence="4" key="1">
    <citation type="submission" date="2021-05" db="EMBL/GenBank/DDBJ databases">
        <title>A free-living protist that lacks canonical eukaryotic 1 DNA replication and segregation systems.</title>
        <authorList>
            <person name="Salas-Leiva D.E."/>
            <person name="Tromer E.C."/>
            <person name="Curtis B.A."/>
            <person name="Jerlstrom-Hultqvist J."/>
            <person name="Kolisko M."/>
            <person name="Yi Z."/>
            <person name="Salas-Leiva J.S."/>
            <person name="Gallot-Lavallee L."/>
            <person name="Kops G.J.P.L."/>
            <person name="Archibald J.M."/>
            <person name="Simpson A.G.B."/>
            <person name="Roger A.J."/>
        </authorList>
    </citation>
    <scope>NUCLEOTIDE SEQUENCE</scope>
    <source>
        <strain evidence="4">BICM</strain>
    </source>
</reference>
<dbReference type="InterPro" id="IPR044634">
    <property type="entry name" value="Zuotin/DnaJC2"/>
</dbReference>
<evidence type="ECO:0000256" key="1">
    <source>
        <dbReference type="SAM" id="MobiDB-lite"/>
    </source>
</evidence>
<dbReference type="SUPFAM" id="SSF46689">
    <property type="entry name" value="Homeodomain-like"/>
    <property type="match status" value="2"/>
</dbReference>
<dbReference type="PRINTS" id="PR00625">
    <property type="entry name" value="JDOMAIN"/>
</dbReference>
<dbReference type="GO" id="GO:0030544">
    <property type="term" value="F:Hsp70 protein binding"/>
    <property type="evidence" value="ECO:0007669"/>
    <property type="project" value="InterPro"/>
</dbReference>
<accession>A0A8J6AQT7</accession>
<comment type="caution">
    <text evidence="4">The sequence shown here is derived from an EMBL/GenBank/DDBJ whole genome shotgun (WGS) entry which is preliminary data.</text>
</comment>
<dbReference type="InterPro" id="IPR018253">
    <property type="entry name" value="DnaJ_domain_CS"/>
</dbReference>
<dbReference type="Pfam" id="PF00226">
    <property type="entry name" value="DnaJ"/>
    <property type="match status" value="1"/>
</dbReference>
<dbReference type="EMBL" id="JAHDYR010000067">
    <property type="protein sequence ID" value="KAG9389750.1"/>
    <property type="molecule type" value="Genomic_DNA"/>
</dbReference>
<dbReference type="GO" id="GO:0005829">
    <property type="term" value="C:cytosol"/>
    <property type="evidence" value="ECO:0007669"/>
    <property type="project" value="TreeGrafter"/>
</dbReference>
<dbReference type="GO" id="GO:0043022">
    <property type="term" value="F:ribosome binding"/>
    <property type="evidence" value="ECO:0007669"/>
    <property type="project" value="InterPro"/>
</dbReference>
<dbReference type="PANTHER" id="PTHR43999:SF1">
    <property type="entry name" value="DNAJ HOMOLOG SUBFAMILY C MEMBER 2"/>
    <property type="match status" value="1"/>
</dbReference>